<feature type="transmembrane region" description="Helical" evidence="1">
    <location>
        <begin position="118"/>
        <end position="139"/>
    </location>
</feature>
<keyword evidence="4" id="KW-1185">Reference proteome</keyword>
<comment type="caution">
    <text evidence="3">The sequence shown here is derived from an EMBL/GenBank/DDBJ whole genome shotgun (WGS) entry which is preliminary data.</text>
</comment>
<feature type="domain" description="Signal transduction histidine kinase internal region" evidence="2">
    <location>
        <begin position="175"/>
        <end position="251"/>
    </location>
</feature>
<dbReference type="Pfam" id="PF06580">
    <property type="entry name" value="His_kinase"/>
    <property type="match status" value="1"/>
</dbReference>
<sequence length="372" mass="43117">MNISTFSDFLKQYKLHFLIWGIYIFYEVVVLGLGSRSFKPLGVYLLIYIANVCAFYAHAYLLNKILNNSTFKLKFLAIPLLIVFICFAYTLLTFTLGILFIKVGLFKSTRPMNLDHEFIFSCVYRALLYIGIGTGYVYILKSFEDRKRVEALERQSLVTQIEKQALENDLVQSQNNFLRSQINPHFLFNTLNFIYNDARKKAPMAADAIMNLSEMMRYALKRPEASELVPLSEEIEQIEHLINLHKLRTANLLNVELEINGDLFGLRFPPLIMLTLVENIFKHGNIAHSTQPAIISVDYHGNHLSIKTINMVNDVKSKKVESHHVGIENIEKRLNNFYKDNFEFKYYTDQQNRYITEINVTVVNLMANLNVS</sequence>
<protein>
    <recommendedName>
        <fullName evidence="2">Signal transduction histidine kinase internal region domain-containing protein</fullName>
    </recommendedName>
</protein>
<gene>
    <name evidence="3" type="ORF">DF947_15050</name>
</gene>
<dbReference type="PANTHER" id="PTHR34220">
    <property type="entry name" value="SENSOR HISTIDINE KINASE YPDA"/>
    <property type="match status" value="1"/>
</dbReference>
<keyword evidence="1" id="KW-1133">Transmembrane helix</keyword>
<dbReference type="GO" id="GO:0016020">
    <property type="term" value="C:membrane"/>
    <property type="evidence" value="ECO:0007669"/>
    <property type="project" value="InterPro"/>
</dbReference>
<dbReference type="InterPro" id="IPR010559">
    <property type="entry name" value="Sig_transdc_His_kin_internal"/>
</dbReference>
<evidence type="ECO:0000313" key="3">
    <source>
        <dbReference type="EMBL" id="PWS30918.1"/>
    </source>
</evidence>
<dbReference type="GO" id="GO:0000155">
    <property type="term" value="F:phosphorelay sensor kinase activity"/>
    <property type="evidence" value="ECO:0007669"/>
    <property type="project" value="InterPro"/>
</dbReference>
<feature type="transmembrane region" description="Helical" evidence="1">
    <location>
        <begin position="15"/>
        <end position="35"/>
    </location>
</feature>
<dbReference type="PANTHER" id="PTHR34220:SF7">
    <property type="entry name" value="SENSOR HISTIDINE KINASE YPDA"/>
    <property type="match status" value="1"/>
</dbReference>
<evidence type="ECO:0000313" key="4">
    <source>
        <dbReference type="Proteomes" id="UP000245391"/>
    </source>
</evidence>
<evidence type="ECO:0000256" key="1">
    <source>
        <dbReference type="SAM" id="Phobius"/>
    </source>
</evidence>
<feature type="transmembrane region" description="Helical" evidence="1">
    <location>
        <begin position="75"/>
        <end position="98"/>
    </location>
</feature>
<keyword evidence="1" id="KW-0472">Membrane</keyword>
<accession>A0A317F0C4</accession>
<name>A0A317F0C4_9SPHI</name>
<feature type="transmembrane region" description="Helical" evidence="1">
    <location>
        <begin position="41"/>
        <end position="63"/>
    </location>
</feature>
<evidence type="ECO:0000259" key="2">
    <source>
        <dbReference type="Pfam" id="PF06580"/>
    </source>
</evidence>
<reference evidence="4" key="1">
    <citation type="submission" date="2018-05" db="EMBL/GenBank/DDBJ databases">
        <title>Pedobacter paludis sp. nov., isolated from wetland soil.</title>
        <authorList>
            <person name="Zhang Y."/>
        </authorList>
    </citation>
    <scope>NUCLEOTIDE SEQUENCE [LARGE SCALE GENOMIC DNA]</scope>
    <source>
        <strain evidence="4">R-8</strain>
    </source>
</reference>
<organism evidence="3 4">
    <name type="scientific">Pedobacter paludis</name>
    <dbReference type="NCBI Taxonomy" id="2203212"/>
    <lineage>
        <taxon>Bacteria</taxon>
        <taxon>Pseudomonadati</taxon>
        <taxon>Bacteroidota</taxon>
        <taxon>Sphingobacteriia</taxon>
        <taxon>Sphingobacteriales</taxon>
        <taxon>Sphingobacteriaceae</taxon>
        <taxon>Pedobacter</taxon>
    </lineage>
</organism>
<dbReference type="InterPro" id="IPR050640">
    <property type="entry name" value="Bact_2-comp_sensor_kinase"/>
</dbReference>
<dbReference type="AlphaFoldDB" id="A0A317F0C4"/>
<proteinExistence type="predicted"/>
<dbReference type="EMBL" id="QGNY01000005">
    <property type="protein sequence ID" value="PWS30918.1"/>
    <property type="molecule type" value="Genomic_DNA"/>
</dbReference>
<keyword evidence="1" id="KW-0812">Transmembrane</keyword>
<dbReference type="Proteomes" id="UP000245391">
    <property type="component" value="Unassembled WGS sequence"/>
</dbReference>